<evidence type="ECO:0000313" key="8">
    <source>
        <dbReference type="EMBL" id="SPO04840.1"/>
    </source>
</evidence>
<keyword evidence="2 7" id="KW-0812">Transmembrane</keyword>
<evidence type="ECO:0000256" key="7">
    <source>
        <dbReference type="SAM" id="Phobius"/>
    </source>
</evidence>
<dbReference type="EMBL" id="ONZQ02000011">
    <property type="protein sequence ID" value="SPO04840.1"/>
    <property type="molecule type" value="Genomic_DNA"/>
</dbReference>
<name>A0AAE8N4T9_9PEZI</name>
<dbReference type="GO" id="GO:0031965">
    <property type="term" value="C:nuclear membrane"/>
    <property type="evidence" value="ECO:0007669"/>
    <property type="project" value="UniProtKB-SubCell"/>
</dbReference>
<comment type="caution">
    <text evidence="8">The sequence shown here is derived from an EMBL/GenBank/DDBJ whole genome shotgun (WGS) entry which is preliminary data.</text>
</comment>
<evidence type="ECO:0000256" key="3">
    <source>
        <dbReference type="ARBA" id="ARBA00022989"/>
    </source>
</evidence>
<keyword evidence="3 7" id="KW-1133">Transmembrane helix</keyword>
<keyword evidence="4 7" id="KW-0472">Membrane</keyword>
<feature type="transmembrane region" description="Helical" evidence="7">
    <location>
        <begin position="183"/>
        <end position="204"/>
    </location>
</feature>
<gene>
    <name evidence="8" type="ORF">DNG_07525</name>
</gene>
<dbReference type="InterPro" id="IPR008547">
    <property type="entry name" value="DUF829_TMEM53"/>
</dbReference>
<evidence type="ECO:0008006" key="10">
    <source>
        <dbReference type="Google" id="ProtNLM"/>
    </source>
</evidence>
<dbReference type="Proteomes" id="UP001187682">
    <property type="component" value="Unassembled WGS sequence"/>
</dbReference>
<organism evidence="8 9">
    <name type="scientific">Cephalotrichum gorgonifer</name>
    <dbReference type="NCBI Taxonomy" id="2041049"/>
    <lineage>
        <taxon>Eukaryota</taxon>
        <taxon>Fungi</taxon>
        <taxon>Dikarya</taxon>
        <taxon>Ascomycota</taxon>
        <taxon>Pezizomycotina</taxon>
        <taxon>Sordariomycetes</taxon>
        <taxon>Hypocreomycetidae</taxon>
        <taxon>Microascales</taxon>
        <taxon>Microascaceae</taxon>
        <taxon>Cephalotrichum</taxon>
    </lineage>
</organism>
<sequence length="308" mass="34253">MADFIFIDTDRPIKMRKPPSVLESMEKMSPVVSLHRSKDALPNASAPKLIAVLTWMAAQDVHIAKYIAAYRAMFPSSPILLIKAPYKNTIFANQAKVEVAPAVSVIKSIFASVEPEPTEIQEPQMIFHLLSNGGCLSFGHLLEAWGKNDPDTPLSLPTHVMVLDSCPGLFHWSRMHRALSQPLPAWFAPIVHVVLAFALVAYKFTEPDPVKRMRVGWALNDKGVLGAQRRRVYLYSDADKVVGSEDVEAHAEEVRETGSLEEVRLENFGGTAHVVHMRSDPDRYWSAVRDVWDGAEKTGGLVDRNSGF</sequence>
<evidence type="ECO:0000256" key="5">
    <source>
        <dbReference type="ARBA" id="ARBA00023242"/>
    </source>
</evidence>
<keyword evidence="5" id="KW-0539">Nucleus</keyword>
<evidence type="ECO:0000256" key="2">
    <source>
        <dbReference type="ARBA" id="ARBA00022692"/>
    </source>
</evidence>
<evidence type="ECO:0000313" key="9">
    <source>
        <dbReference type="Proteomes" id="UP001187682"/>
    </source>
</evidence>
<accession>A0AAE8N4T9</accession>
<dbReference type="Pfam" id="PF05705">
    <property type="entry name" value="DUF829"/>
    <property type="match status" value="1"/>
</dbReference>
<evidence type="ECO:0000256" key="4">
    <source>
        <dbReference type="ARBA" id="ARBA00023136"/>
    </source>
</evidence>
<proteinExistence type="predicted"/>
<dbReference type="PANTHER" id="PTHR12265">
    <property type="entry name" value="TRANSMEMBRANE PROTEIN 53"/>
    <property type="match status" value="1"/>
</dbReference>
<keyword evidence="9" id="KW-1185">Reference proteome</keyword>
<evidence type="ECO:0000256" key="6">
    <source>
        <dbReference type="ARBA" id="ARBA00037847"/>
    </source>
</evidence>
<protein>
    <recommendedName>
        <fullName evidence="10">DUF829 domain-containing protein</fullName>
    </recommendedName>
</protein>
<comment type="subcellular location">
    <subcellularLocation>
        <location evidence="6">Endomembrane system</location>
        <topology evidence="6">Single-pass membrane protein</topology>
    </subcellularLocation>
    <subcellularLocation>
        <location evidence="1">Nucleus membrane</location>
    </subcellularLocation>
</comment>
<dbReference type="AlphaFoldDB" id="A0AAE8N4T9"/>
<reference evidence="8" key="1">
    <citation type="submission" date="2018-03" db="EMBL/GenBank/DDBJ databases">
        <authorList>
            <person name="Guldener U."/>
        </authorList>
    </citation>
    <scope>NUCLEOTIDE SEQUENCE</scope>
</reference>
<evidence type="ECO:0000256" key="1">
    <source>
        <dbReference type="ARBA" id="ARBA00004126"/>
    </source>
</evidence>
<dbReference type="PANTHER" id="PTHR12265:SF30">
    <property type="entry name" value="TRANSMEMBRANE PROTEIN 53"/>
    <property type="match status" value="1"/>
</dbReference>